<dbReference type="EMBL" id="JADGKB010000026">
    <property type="protein sequence ID" value="KAJ3258564.1"/>
    <property type="molecule type" value="Genomic_DNA"/>
</dbReference>
<evidence type="ECO:0000256" key="7">
    <source>
        <dbReference type="SAM" id="Coils"/>
    </source>
</evidence>
<keyword evidence="6 8" id="KW-0472">Membrane</keyword>
<evidence type="ECO:0000313" key="10">
    <source>
        <dbReference type="Proteomes" id="UP001210925"/>
    </source>
</evidence>
<name>A0AAD5UI00_9FUNG</name>
<sequence>MASSTPESILEKLKATLALVEVLKKENETYKDNFDQLTINYENVETKLEKLGKEYQIVLNEKESLTNDLEEQKEKLKRKLAEKEQEYLAQLKKPILQKDYELLKINIQQDIERQQKQKFDIMEKETVKFRNLYYKIKREYESNQNECELKLSNMQRTMREQEQAHETAIANMKSKIAMLQDDSEDTINLERLRTTQREKTELELRVKSLLQELDQLRAEKEDLRLLSEQEERNHKRQLAEYIAASKGFHSEKESLQARCNAMEEEMRLLLRKQDDTKEDCNRLRKELDKNLNIIEENAHRYNMETSELKMQLIKEKTDHQNIVQEHKLKMTGLNSEIAANNELIAELRDKISNIEKESLEKIALVREEDWSKISLLESEKNELEKQLNSLKQRSVEMENRNDLIRKELDNECSRIKKQAVDLNATIEVLESTNRSLLMDKEQASINIEQLRKRIDEKSVQLNNHATKIDSLSRQLSTTNEKLDAVEVEKKALQEQFENIQEQLHREGEAYEHTIERQKLFHSKEKQALNQQIESITREKLLLLEKLETMENVLDKQQQLFESKIIQLKDKLKIFKTESNELKKLIENQRNEAVSDKIVGSTMMFISFIVFTYYSTWVFIVPFLTPDHYLHSLFLPYEWAIRIPVLLLVIGIALIGGFVSYVLSKSAKSKKQS</sequence>
<evidence type="ECO:0000256" key="8">
    <source>
        <dbReference type="SAM" id="Phobius"/>
    </source>
</evidence>
<proteinExistence type="inferred from homology"/>
<comment type="subcellular location">
    <subcellularLocation>
        <location evidence="1">Endoplasmic reticulum membrane</location>
        <topology evidence="1">Multi-pass membrane protein</topology>
    </subcellularLocation>
</comment>
<reference evidence="9" key="1">
    <citation type="submission" date="2020-05" db="EMBL/GenBank/DDBJ databases">
        <title>Phylogenomic resolution of chytrid fungi.</title>
        <authorList>
            <person name="Stajich J.E."/>
            <person name="Amses K."/>
            <person name="Simmons R."/>
            <person name="Seto K."/>
            <person name="Myers J."/>
            <person name="Bonds A."/>
            <person name="Quandt C.A."/>
            <person name="Barry K."/>
            <person name="Liu P."/>
            <person name="Grigoriev I."/>
            <person name="Longcore J.E."/>
            <person name="James T.Y."/>
        </authorList>
    </citation>
    <scope>NUCLEOTIDE SEQUENCE</scope>
    <source>
        <strain evidence="9">PLAUS21</strain>
    </source>
</reference>
<keyword evidence="5 8" id="KW-1133">Transmembrane helix</keyword>
<feature type="coiled-coil region" evidence="7">
    <location>
        <begin position="137"/>
        <end position="304"/>
    </location>
</feature>
<evidence type="ECO:0000256" key="1">
    <source>
        <dbReference type="ARBA" id="ARBA00004477"/>
    </source>
</evidence>
<feature type="transmembrane region" description="Helical" evidence="8">
    <location>
        <begin position="597"/>
        <end position="619"/>
    </location>
</feature>
<keyword evidence="7" id="KW-0175">Coiled coil</keyword>
<comment type="similarity">
    <text evidence="2">Belongs to the DPM2 family.</text>
</comment>
<comment type="caution">
    <text evidence="9">The sequence shown here is derived from an EMBL/GenBank/DDBJ whole genome shotgun (WGS) entry which is preliminary data.</text>
</comment>
<dbReference type="AlphaFoldDB" id="A0AAD5UI00"/>
<evidence type="ECO:0000313" key="9">
    <source>
        <dbReference type="EMBL" id="KAJ3258564.1"/>
    </source>
</evidence>
<evidence type="ECO:0000256" key="3">
    <source>
        <dbReference type="ARBA" id="ARBA00022692"/>
    </source>
</evidence>
<feature type="transmembrane region" description="Helical" evidence="8">
    <location>
        <begin position="639"/>
        <end position="662"/>
    </location>
</feature>
<evidence type="ECO:0000256" key="2">
    <source>
        <dbReference type="ARBA" id="ARBA00005478"/>
    </source>
</evidence>
<keyword evidence="4" id="KW-0256">Endoplasmic reticulum</keyword>
<evidence type="ECO:0000256" key="6">
    <source>
        <dbReference type="ARBA" id="ARBA00023136"/>
    </source>
</evidence>
<dbReference type="InterPro" id="IPR009914">
    <property type="entry name" value="DPM2"/>
</dbReference>
<dbReference type="GO" id="GO:0005789">
    <property type="term" value="C:endoplasmic reticulum membrane"/>
    <property type="evidence" value="ECO:0007669"/>
    <property type="project" value="UniProtKB-SubCell"/>
</dbReference>
<keyword evidence="3 8" id="KW-0812">Transmembrane</keyword>
<accession>A0AAD5UI00</accession>
<evidence type="ECO:0000256" key="4">
    <source>
        <dbReference type="ARBA" id="ARBA00022824"/>
    </source>
</evidence>
<dbReference type="GO" id="GO:0033185">
    <property type="term" value="C:dolichol-phosphate-mannose synthase complex"/>
    <property type="evidence" value="ECO:0007669"/>
    <property type="project" value="TreeGrafter"/>
</dbReference>
<dbReference type="GO" id="GO:0180047">
    <property type="term" value="P:dolichol phosphate mannose biosynthetic process"/>
    <property type="evidence" value="ECO:0007669"/>
    <property type="project" value="InterPro"/>
</dbReference>
<feature type="coiled-coil region" evidence="7">
    <location>
        <begin position="13"/>
        <end position="93"/>
    </location>
</feature>
<protein>
    <submittedName>
        <fullName evidence="9">Centrosomal protein of 83 kDa</fullName>
    </submittedName>
</protein>
<feature type="coiled-coil region" evidence="7">
    <location>
        <begin position="330"/>
        <end position="591"/>
    </location>
</feature>
<gene>
    <name evidence="9" type="primary">CCDC41</name>
    <name evidence="9" type="ORF">HK103_003524</name>
</gene>
<evidence type="ECO:0000256" key="5">
    <source>
        <dbReference type="ARBA" id="ARBA00022989"/>
    </source>
</evidence>
<dbReference type="GO" id="GO:0030234">
    <property type="term" value="F:enzyme regulator activity"/>
    <property type="evidence" value="ECO:0007669"/>
    <property type="project" value="InterPro"/>
</dbReference>
<organism evidence="9 10">
    <name type="scientific">Boothiomyces macroporosus</name>
    <dbReference type="NCBI Taxonomy" id="261099"/>
    <lineage>
        <taxon>Eukaryota</taxon>
        <taxon>Fungi</taxon>
        <taxon>Fungi incertae sedis</taxon>
        <taxon>Chytridiomycota</taxon>
        <taxon>Chytridiomycota incertae sedis</taxon>
        <taxon>Chytridiomycetes</taxon>
        <taxon>Rhizophydiales</taxon>
        <taxon>Terramycetaceae</taxon>
        <taxon>Boothiomyces</taxon>
    </lineage>
</organism>
<dbReference type="PANTHER" id="PTHR15039:SF11">
    <property type="entry name" value="DOLICHOL PHOSPHATE-MANNOSE BIOSYNTHESIS REGULATORY PROTEIN"/>
    <property type="match status" value="1"/>
</dbReference>
<dbReference type="Pfam" id="PF07297">
    <property type="entry name" value="DPM2"/>
    <property type="match status" value="1"/>
</dbReference>
<keyword evidence="10" id="KW-1185">Reference proteome</keyword>
<dbReference type="PANTHER" id="PTHR15039">
    <property type="entry name" value="DOLICHOL PHOSPHATE-MANNOSE BIOSYNTHESIS REGULATORY PROTEIN"/>
    <property type="match status" value="1"/>
</dbReference>
<dbReference type="Proteomes" id="UP001210925">
    <property type="component" value="Unassembled WGS sequence"/>
</dbReference>
<dbReference type="GO" id="GO:0006506">
    <property type="term" value="P:GPI anchor biosynthetic process"/>
    <property type="evidence" value="ECO:0007669"/>
    <property type="project" value="TreeGrafter"/>
</dbReference>